<dbReference type="GO" id="GO:0004460">
    <property type="term" value="F:L-lactate dehydrogenase (cytochrome) activity"/>
    <property type="evidence" value="ECO:0007669"/>
    <property type="project" value="UniProtKB-EC"/>
</dbReference>
<organism evidence="7 8">
    <name type="scientific">Limimaricola variabilis</name>
    <dbReference type="NCBI Taxonomy" id="1492771"/>
    <lineage>
        <taxon>Bacteria</taxon>
        <taxon>Pseudomonadati</taxon>
        <taxon>Pseudomonadota</taxon>
        <taxon>Alphaproteobacteria</taxon>
        <taxon>Rhodobacterales</taxon>
        <taxon>Paracoccaceae</taxon>
        <taxon>Limimaricola</taxon>
    </lineage>
</organism>
<evidence type="ECO:0000256" key="5">
    <source>
        <dbReference type="ARBA" id="ARBA00024042"/>
    </source>
</evidence>
<gene>
    <name evidence="7" type="ORF">FHS00_003156</name>
</gene>
<protein>
    <submittedName>
        <fullName evidence="7">L-lactate dehydrogenase (Cytochrome)</fullName>
        <ecNumber evidence="7">1.1.2.3</ecNumber>
    </submittedName>
</protein>
<comment type="cofactor">
    <cofactor evidence="1">
        <name>FMN</name>
        <dbReference type="ChEBI" id="CHEBI:58210"/>
    </cofactor>
</comment>
<evidence type="ECO:0000256" key="1">
    <source>
        <dbReference type="ARBA" id="ARBA00001917"/>
    </source>
</evidence>
<dbReference type="PANTHER" id="PTHR10578">
    <property type="entry name" value="S -2-HYDROXY-ACID OXIDASE-RELATED"/>
    <property type="match status" value="1"/>
</dbReference>
<feature type="domain" description="FMN hydroxy acid dehydrogenase" evidence="6">
    <location>
        <begin position="1"/>
        <end position="381"/>
    </location>
</feature>
<keyword evidence="3" id="KW-0288">FMN</keyword>
<evidence type="ECO:0000256" key="3">
    <source>
        <dbReference type="ARBA" id="ARBA00022643"/>
    </source>
</evidence>
<dbReference type="EC" id="1.1.2.3" evidence="7"/>
<dbReference type="PANTHER" id="PTHR10578:SF107">
    <property type="entry name" value="2-HYDROXYACID OXIDASE 1"/>
    <property type="match status" value="1"/>
</dbReference>
<dbReference type="SUPFAM" id="SSF51395">
    <property type="entry name" value="FMN-linked oxidoreductases"/>
    <property type="match status" value="1"/>
</dbReference>
<name>A0ABR6HSM5_9RHOB</name>
<keyword evidence="2" id="KW-0285">Flavoprotein</keyword>
<dbReference type="PROSITE" id="PS00557">
    <property type="entry name" value="FMN_HYDROXY_ACID_DH_1"/>
    <property type="match status" value="1"/>
</dbReference>
<comment type="similarity">
    <text evidence="5">Belongs to the FMN-dependent alpha-hydroxy acid dehydrogenase family.</text>
</comment>
<evidence type="ECO:0000256" key="2">
    <source>
        <dbReference type="ARBA" id="ARBA00022630"/>
    </source>
</evidence>
<evidence type="ECO:0000256" key="4">
    <source>
        <dbReference type="ARBA" id="ARBA00023002"/>
    </source>
</evidence>
<dbReference type="InterPro" id="IPR008259">
    <property type="entry name" value="FMN_hydac_DH_AS"/>
</dbReference>
<dbReference type="InterPro" id="IPR013785">
    <property type="entry name" value="Aldolase_TIM"/>
</dbReference>
<sequence>MPTVTCIEDLKRLHKRRAPKMFFDYAESGSWTEQTFRENTTDFEKIRLRQKVAVDMSDRSTVGRMLDQKVAMPVALAPVGMTGMQNADGEIKAARAAEKFGVPFTLSTMSICSIEDVAEHTSAPFWFQLYVMRDEEFVDRIIERAKRAGCSALVLTLDLQLLGQRHKDLKNGLSAPPKLTPATMLDLSTKWTWGLEMLRTKRRFFGNIVGHASDVEDTRSLMKWTAEQFDLKLDWEKVRKIAQKWDGKLILKGILDAGDARKAVECGADAIVVSNHGGRQLDGALSSIRILPSIVREVKGETEIWLDSGIRSGQDVLKALALGADATMIGRAWLYGLGAMGEKGVTTALEVIRKELDLTMALCGERDVADLGPHNLLVPRDFEGEWQESGGSAGVAQGLRGVLTGRAQ</sequence>
<dbReference type="RefSeq" id="WP_183475031.1">
    <property type="nucleotide sequence ID" value="NZ_JACIBX010000016.1"/>
</dbReference>
<dbReference type="PIRSF" id="PIRSF000138">
    <property type="entry name" value="Al-hdrx_acd_dh"/>
    <property type="match status" value="1"/>
</dbReference>
<dbReference type="PROSITE" id="PS51349">
    <property type="entry name" value="FMN_HYDROXY_ACID_DH_2"/>
    <property type="match status" value="1"/>
</dbReference>
<dbReference type="CDD" id="cd02809">
    <property type="entry name" value="alpha_hydroxyacid_oxid_FMN"/>
    <property type="match status" value="1"/>
</dbReference>
<dbReference type="InterPro" id="IPR012133">
    <property type="entry name" value="Alpha-hydoxy_acid_DH_FMN"/>
</dbReference>
<keyword evidence="4 7" id="KW-0560">Oxidoreductase</keyword>
<evidence type="ECO:0000313" key="8">
    <source>
        <dbReference type="Proteomes" id="UP000576152"/>
    </source>
</evidence>
<keyword evidence="8" id="KW-1185">Reference proteome</keyword>
<dbReference type="NCBIfam" id="NF008398">
    <property type="entry name" value="PRK11197.1"/>
    <property type="match status" value="1"/>
</dbReference>
<dbReference type="InterPro" id="IPR000262">
    <property type="entry name" value="FMN-dep_DH"/>
</dbReference>
<dbReference type="Gene3D" id="3.20.20.70">
    <property type="entry name" value="Aldolase class I"/>
    <property type="match status" value="1"/>
</dbReference>
<evidence type="ECO:0000313" key="7">
    <source>
        <dbReference type="EMBL" id="MBB3713552.1"/>
    </source>
</evidence>
<dbReference type="Pfam" id="PF01070">
    <property type="entry name" value="FMN_dh"/>
    <property type="match status" value="1"/>
</dbReference>
<proteinExistence type="inferred from homology"/>
<evidence type="ECO:0000259" key="6">
    <source>
        <dbReference type="PROSITE" id="PS51349"/>
    </source>
</evidence>
<accession>A0ABR6HSM5</accession>
<dbReference type="EMBL" id="JACIBX010000016">
    <property type="protein sequence ID" value="MBB3713552.1"/>
    <property type="molecule type" value="Genomic_DNA"/>
</dbReference>
<dbReference type="InterPro" id="IPR037396">
    <property type="entry name" value="FMN_HAD"/>
</dbReference>
<dbReference type="Proteomes" id="UP000576152">
    <property type="component" value="Unassembled WGS sequence"/>
</dbReference>
<comment type="caution">
    <text evidence="7">The sequence shown here is derived from an EMBL/GenBank/DDBJ whole genome shotgun (WGS) entry which is preliminary data.</text>
</comment>
<reference evidence="7 8" key="1">
    <citation type="submission" date="2020-08" db="EMBL/GenBank/DDBJ databases">
        <title>Genomic Encyclopedia of Type Strains, Phase III (KMG-III): the genomes of soil and plant-associated and newly described type strains.</title>
        <authorList>
            <person name="Whitman W."/>
        </authorList>
    </citation>
    <scope>NUCLEOTIDE SEQUENCE [LARGE SCALE GENOMIC DNA]</scope>
    <source>
        <strain evidence="7 8">CECT 8572</strain>
    </source>
</reference>